<dbReference type="Proteomes" id="UP001165368">
    <property type="component" value="Unassembled WGS sequence"/>
</dbReference>
<keyword evidence="3" id="KW-1185">Reference proteome</keyword>
<name>A0ABS9L7A6_9MICC</name>
<evidence type="ECO:0000313" key="2">
    <source>
        <dbReference type="EMBL" id="MCG2622535.1"/>
    </source>
</evidence>
<dbReference type="RefSeq" id="WP_237820936.1">
    <property type="nucleotide sequence ID" value="NZ_JAKLTQ010000007.1"/>
</dbReference>
<dbReference type="EMBL" id="JAKLTQ010000007">
    <property type="protein sequence ID" value="MCG2622535.1"/>
    <property type="molecule type" value="Genomic_DNA"/>
</dbReference>
<dbReference type="InterPro" id="IPR025449">
    <property type="entry name" value="JetB"/>
</dbReference>
<accession>A0ABS9L7A6</accession>
<sequence length="233" mass="24958">MTEPAIASGGVPAVQGSGVALWDGDPGALREPSRRTLVQLLRGPYLSAASHSNLWTALLADEESIRSRLADLFLELVMDEAAQVAFVRNISAEAETPKVLRTATLTFLDTALLLHLRQQLLHEAGGGKTIVGADEVADQLQVYRGKDNADPAGFAKRVNSSWQKMVKYGLLAATSTEGRYEVSPVLRLVFGPEEIAAVQQEYRRLAAEARPDSDVDDGVASEGADTAGDEEGE</sequence>
<organism evidence="2 3">
    <name type="scientific">Arthrobacter hankyongi</name>
    <dbReference type="NCBI Taxonomy" id="2904801"/>
    <lineage>
        <taxon>Bacteria</taxon>
        <taxon>Bacillati</taxon>
        <taxon>Actinomycetota</taxon>
        <taxon>Actinomycetes</taxon>
        <taxon>Micrococcales</taxon>
        <taxon>Micrococcaceae</taxon>
        <taxon>Arthrobacter</taxon>
    </lineage>
</organism>
<feature type="region of interest" description="Disordered" evidence="1">
    <location>
        <begin position="207"/>
        <end position="233"/>
    </location>
</feature>
<evidence type="ECO:0000256" key="1">
    <source>
        <dbReference type="SAM" id="MobiDB-lite"/>
    </source>
</evidence>
<comment type="caution">
    <text evidence="2">The sequence shown here is derived from an EMBL/GenBank/DDBJ whole genome shotgun (WGS) entry which is preliminary data.</text>
</comment>
<evidence type="ECO:0000313" key="3">
    <source>
        <dbReference type="Proteomes" id="UP001165368"/>
    </source>
</evidence>
<reference evidence="2" key="1">
    <citation type="submission" date="2022-01" db="EMBL/GenBank/DDBJ databases">
        <authorList>
            <person name="Jo J.-H."/>
            <person name="Im W.-T."/>
        </authorList>
    </citation>
    <scope>NUCLEOTIDE SEQUENCE</scope>
    <source>
        <strain evidence="2">I2-34</strain>
    </source>
</reference>
<gene>
    <name evidence="2" type="ORF">LVY72_11485</name>
</gene>
<proteinExistence type="predicted"/>
<protein>
    <submittedName>
        <fullName evidence="2">DUF4194 domain-containing protein</fullName>
    </submittedName>
</protein>
<dbReference type="Pfam" id="PF13835">
    <property type="entry name" value="DUF4194"/>
    <property type="match status" value="1"/>
</dbReference>